<proteinExistence type="predicted"/>
<feature type="non-terminal residue" evidence="1">
    <location>
        <position position="684"/>
    </location>
</feature>
<sequence>DTYILDYGIQNAGTTPWDESLFIIYNSSRTIASKDIYSDKPRITFSQNIPSGQKVNVTYGVRSQYELGYGFQKVGKPYSDSVRLIYNNNNTEPIISSSALEIYNVQDPSLYIGLDNSSSETLLELYNIPLLYAPELNFTFVLDPIVMDQINNFKGADINTLSIDLYYVVSGGYGSYYTDSIEVPLDYIEMEPDLESNNYFIHYSKDLQGIYEAFGAGSLDIYISISQTGSSLNYIPYIILEQFDYMCDDHLIEMYSRMPVNSDGDLDVAAVISTPHWISIFSKPFVPGVYGETPFDLIDGSEVTVALQDLPYSSLVSLQGVNDVYNFDYLGTRETLPVNSENFYMIPNLGIFTDAYDTEEVIYQDGFVNLYYGSGTNVRGEHQYNKRFDMAYESTAYDDYESNIVSEVPTSWEDNFNLTEQFLTTDKIDVSGTVLYHQLFNLDTDALDYDELSSILGNITGAYFAVQIPDEISIAQIRTAGTPYQYDLSVQGFPIGDYIDGTYCKATTSGITRDFDTRADIELMNSTADYSLEFADNGSKYIVFYIPNSTAQIYAQNSLMMIDYWAYYTFTEGFDYEIVEDPLNPYVSKIEWDYKIQSLTSYTMHPDFSTGASFSVSFSALDWNFANDEYIKDGSDEFILQPEIQTNISQYYDGLDTDTAMFSILNIIPDNQFGDSEIFKNIYV</sequence>
<dbReference type="AlphaFoldDB" id="A0A0F9H9J9"/>
<protein>
    <submittedName>
        <fullName evidence="1">Uncharacterized protein</fullName>
    </submittedName>
</protein>
<feature type="non-terminal residue" evidence="1">
    <location>
        <position position="1"/>
    </location>
</feature>
<name>A0A0F9H9J9_9ZZZZ</name>
<comment type="caution">
    <text evidence="1">The sequence shown here is derived from an EMBL/GenBank/DDBJ whole genome shotgun (WGS) entry which is preliminary data.</text>
</comment>
<organism evidence="1">
    <name type="scientific">marine sediment metagenome</name>
    <dbReference type="NCBI Taxonomy" id="412755"/>
    <lineage>
        <taxon>unclassified sequences</taxon>
        <taxon>metagenomes</taxon>
        <taxon>ecological metagenomes</taxon>
    </lineage>
</organism>
<accession>A0A0F9H9J9</accession>
<reference evidence="1" key="1">
    <citation type="journal article" date="2015" name="Nature">
        <title>Complex archaea that bridge the gap between prokaryotes and eukaryotes.</title>
        <authorList>
            <person name="Spang A."/>
            <person name="Saw J.H."/>
            <person name="Jorgensen S.L."/>
            <person name="Zaremba-Niedzwiedzka K."/>
            <person name="Martijn J."/>
            <person name="Lind A.E."/>
            <person name="van Eijk R."/>
            <person name="Schleper C."/>
            <person name="Guy L."/>
            <person name="Ettema T.J."/>
        </authorList>
    </citation>
    <scope>NUCLEOTIDE SEQUENCE</scope>
</reference>
<dbReference type="EMBL" id="LAZR01025474">
    <property type="protein sequence ID" value="KKL71812.1"/>
    <property type="molecule type" value="Genomic_DNA"/>
</dbReference>
<evidence type="ECO:0000313" key="1">
    <source>
        <dbReference type="EMBL" id="KKL71812.1"/>
    </source>
</evidence>
<gene>
    <name evidence="1" type="ORF">LCGC14_2091170</name>
</gene>